<dbReference type="EMBL" id="CAMAPF010000033">
    <property type="protein sequence ID" value="CAH9079320.1"/>
    <property type="molecule type" value="Genomic_DNA"/>
</dbReference>
<name>A0AAV0CM53_9ASTE</name>
<sequence>MSATGEPKIAGFSGHVMTGQWVPKTRDPAQLLWECGRRKNQRRGRGYRGLPRKSRRQ</sequence>
<accession>A0AAV0CM53</accession>
<organism evidence="2 3">
    <name type="scientific">Cuscuta epithymum</name>
    <dbReference type="NCBI Taxonomy" id="186058"/>
    <lineage>
        <taxon>Eukaryota</taxon>
        <taxon>Viridiplantae</taxon>
        <taxon>Streptophyta</taxon>
        <taxon>Embryophyta</taxon>
        <taxon>Tracheophyta</taxon>
        <taxon>Spermatophyta</taxon>
        <taxon>Magnoliopsida</taxon>
        <taxon>eudicotyledons</taxon>
        <taxon>Gunneridae</taxon>
        <taxon>Pentapetalae</taxon>
        <taxon>asterids</taxon>
        <taxon>lamiids</taxon>
        <taxon>Solanales</taxon>
        <taxon>Convolvulaceae</taxon>
        <taxon>Cuscuteae</taxon>
        <taxon>Cuscuta</taxon>
        <taxon>Cuscuta subgen. Cuscuta</taxon>
    </lineage>
</organism>
<evidence type="ECO:0000313" key="3">
    <source>
        <dbReference type="Proteomes" id="UP001152523"/>
    </source>
</evidence>
<dbReference type="AlphaFoldDB" id="A0AAV0CM53"/>
<feature type="region of interest" description="Disordered" evidence="1">
    <location>
        <begin position="1"/>
        <end position="57"/>
    </location>
</feature>
<proteinExistence type="predicted"/>
<feature type="compositionally biased region" description="Basic residues" evidence="1">
    <location>
        <begin position="38"/>
        <end position="57"/>
    </location>
</feature>
<gene>
    <name evidence="2" type="ORF">CEPIT_LOCUS6844</name>
</gene>
<evidence type="ECO:0000256" key="1">
    <source>
        <dbReference type="SAM" id="MobiDB-lite"/>
    </source>
</evidence>
<keyword evidence="3" id="KW-1185">Reference proteome</keyword>
<comment type="caution">
    <text evidence="2">The sequence shown here is derived from an EMBL/GenBank/DDBJ whole genome shotgun (WGS) entry which is preliminary data.</text>
</comment>
<reference evidence="2" key="1">
    <citation type="submission" date="2022-07" db="EMBL/GenBank/DDBJ databases">
        <authorList>
            <person name="Macas J."/>
            <person name="Novak P."/>
            <person name="Neumann P."/>
        </authorList>
    </citation>
    <scope>NUCLEOTIDE SEQUENCE</scope>
</reference>
<protein>
    <submittedName>
        <fullName evidence="2">Uncharacterized protein</fullName>
    </submittedName>
</protein>
<evidence type="ECO:0000313" key="2">
    <source>
        <dbReference type="EMBL" id="CAH9079320.1"/>
    </source>
</evidence>
<dbReference type="Proteomes" id="UP001152523">
    <property type="component" value="Unassembled WGS sequence"/>
</dbReference>